<sequence length="99" mass="11522">MNIECHLVERLEYTYNRWKERNDNQIQREESSAIKPQKRRQIMKQQQTTERSRDGRTAAVPHIAQQWGGDLLDFRLVALATVALELRVIAGVCLISHPP</sequence>
<dbReference type="EMBL" id="JANBUH010000855">
    <property type="protein sequence ID" value="KAJ2749191.1"/>
    <property type="molecule type" value="Genomic_DNA"/>
</dbReference>
<evidence type="ECO:0000256" key="1">
    <source>
        <dbReference type="SAM" id="MobiDB-lite"/>
    </source>
</evidence>
<comment type="caution">
    <text evidence="2">The sequence shown here is derived from an EMBL/GenBank/DDBJ whole genome shotgun (WGS) entry which is preliminary data.</text>
</comment>
<feature type="region of interest" description="Disordered" evidence="1">
    <location>
        <begin position="24"/>
        <end position="58"/>
    </location>
</feature>
<evidence type="ECO:0000313" key="2">
    <source>
        <dbReference type="EMBL" id="KAJ2749191.1"/>
    </source>
</evidence>
<dbReference type="OrthoDB" id="5581700at2759"/>
<organism evidence="2 3">
    <name type="scientific">Coemansia pectinata</name>
    <dbReference type="NCBI Taxonomy" id="1052879"/>
    <lineage>
        <taxon>Eukaryota</taxon>
        <taxon>Fungi</taxon>
        <taxon>Fungi incertae sedis</taxon>
        <taxon>Zoopagomycota</taxon>
        <taxon>Kickxellomycotina</taxon>
        <taxon>Kickxellomycetes</taxon>
        <taxon>Kickxellales</taxon>
        <taxon>Kickxellaceae</taxon>
        <taxon>Coemansia</taxon>
    </lineage>
</organism>
<dbReference type="Proteomes" id="UP001140011">
    <property type="component" value="Unassembled WGS sequence"/>
</dbReference>
<evidence type="ECO:0000313" key="3">
    <source>
        <dbReference type="Proteomes" id="UP001140011"/>
    </source>
</evidence>
<gene>
    <name evidence="2" type="ORF">GGI19_005782</name>
</gene>
<accession>A0A9W8L9A0</accession>
<reference evidence="2" key="1">
    <citation type="submission" date="2022-07" db="EMBL/GenBank/DDBJ databases">
        <title>Phylogenomic reconstructions and comparative analyses of Kickxellomycotina fungi.</title>
        <authorList>
            <person name="Reynolds N.K."/>
            <person name="Stajich J.E."/>
            <person name="Barry K."/>
            <person name="Grigoriev I.V."/>
            <person name="Crous P."/>
            <person name="Smith M.E."/>
        </authorList>
    </citation>
    <scope>NUCLEOTIDE SEQUENCE</scope>
    <source>
        <strain evidence="2">BCRC 34297</strain>
    </source>
</reference>
<protein>
    <submittedName>
        <fullName evidence="2">Uncharacterized protein</fullName>
    </submittedName>
</protein>
<proteinExistence type="predicted"/>
<keyword evidence="3" id="KW-1185">Reference proteome</keyword>
<name>A0A9W8L9A0_9FUNG</name>
<dbReference type="AlphaFoldDB" id="A0A9W8L9A0"/>